<dbReference type="SUPFAM" id="SSF50630">
    <property type="entry name" value="Acid proteases"/>
    <property type="match status" value="1"/>
</dbReference>
<feature type="transmembrane region" description="Helical" evidence="1">
    <location>
        <begin position="7"/>
        <end position="26"/>
    </location>
</feature>
<evidence type="ECO:0000256" key="1">
    <source>
        <dbReference type="SAM" id="Phobius"/>
    </source>
</evidence>
<evidence type="ECO:0008006" key="3">
    <source>
        <dbReference type="Google" id="ProtNLM"/>
    </source>
</evidence>
<feature type="transmembrane region" description="Helical" evidence="1">
    <location>
        <begin position="68"/>
        <end position="84"/>
    </location>
</feature>
<dbReference type="InterPro" id="IPR034122">
    <property type="entry name" value="Retropepsin-like_bacterial"/>
</dbReference>
<organism evidence="2">
    <name type="scientific">hydrothermal vent metagenome</name>
    <dbReference type="NCBI Taxonomy" id="652676"/>
    <lineage>
        <taxon>unclassified sequences</taxon>
        <taxon>metagenomes</taxon>
        <taxon>ecological metagenomes</taxon>
    </lineage>
</organism>
<name>A0A3B0R468_9ZZZZ</name>
<dbReference type="InterPro" id="IPR021109">
    <property type="entry name" value="Peptidase_aspartic_dom_sf"/>
</dbReference>
<feature type="transmembrane region" description="Helical" evidence="1">
    <location>
        <begin position="38"/>
        <end position="56"/>
    </location>
</feature>
<keyword evidence="1" id="KW-0812">Transmembrane</keyword>
<keyword evidence="1" id="KW-0472">Membrane</keyword>
<dbReference type="CDD" id="cd05483">
    <property type="entry name" value="retropepsin_like_bacteria"/>
    <property type="match status" value="1"/>
</dbReference>
<dbReference type="NCBIfam" id="TIGR02281">
    <property type="entry name" value="clan_AA_DTGA"/>
    <property type="match status" value="1"/>
</dbReference>
<accession>A0A3B0R468</accession>
<dbReference type="AlphaFoldDB" id="A0A3B0R468"/>
<proteinExistence type="predicted"/>
<keyword evidence="1" id="KW-1133">Transmembrane helix</keyword>
<protein>
    <recommendedName>
        <fullName evidence="3">TIGR02281 family clan AA aspartic protease</fullName>
    </recommendedName>
</protein>
<dbReference type="InterPro" id="IPR011969">
    <property type="entry name" value="Clan_AA_Asp_peptidase_C"/>
</dbReference>
<dbReference type="Pfam" id="PF13975">
    <property type="entry name" value="gag-asp_proteas"/>
    <property type="match status" value="1"/>
</dbReference>
<dbReference type="EMBL" id="UOEE01000056">
    <property type="protein sequence ID" value="VAV88070.1"/>
    <property type="molecule type" value="Genomic_DNA"/>
</dbReference>
<reference evidence="2" key="1">
    <citation type="submission" date="2018-06" db="EMBL/GenBank/DDBJ databases">
        <authorList>
            <person name="Zhirakovskaya E."/>
        </authorList>
    </citation>
    <scope>NUCLEOTIDE SEQUENCE</scope>
</reference>
<gene>
    <name evidence="2" type="ORF">MNBD_ALPHA06-860</name>
</gene>
<dbReference type="Gene3D" id="2.40.70.10">
    <property type="entry name" value="Acid Proteases"/>
    <property type="match status" value="1"/>
</dbReference>
<sequence length="237" mass="25625">MRSALGYFSVFALIVAGLLLVVRLLAPHWLQNENDQAQLIYLLLFLVLIGGGAFGTNRAQMAVALKQALTWLAIFLLVVVGYSFQQQLIDLGTRVRSEVTPSAAVSIDQQTDQPRTNAVAIRKSSDGQFHATGKVNSALVRFMVDTGASSVALTGTDARRAGINLDKLDFSIPISTASGQTFAASVTLDKVSIGQITLRNVDAFVLQEGLDISLLGMSFLGRLQKFEASRNQLILRK</sequence>
<evidence type="ECO:0000313" key="2">
    <source>
        <dbReference type="EMBL" id="VAV88070.1"/>
    </source>
</evidence>